<dbReference type="FunFam" id="1.10.10.10:FF:000056">
    <property type="entry name" value="IclR family transcriptional regulator"/>
    <property type="match status" value="1"/>
</dbReference>
<dbReference type="AlphaFoldDB" id="W7JB48"/>
<evidence type="ECO:0000256" key="2">
    <source>
        <dbReference type="ARBA" id="ARBA00023015"/>
    </source>
</evidence>
<dbReference type="Pfam" id="PF09339">
    <property type="entry name" value="HTH_IclR"/>
    <property type="match status" value="1"/>
</dbReference>
<dbReference type="InterPro" id="IPR014757">
    <property type="entry name" value="Tscrpt_reg_IclR_C"/>
</dbReference>
<dbReference type="Gene3D" id="3.30.450.40">
    <property type="match status" value="1"/>
</dbReference>
<sequence>MPGRIQSVERAAAVLRLLAAGPRGLAVGEVARALRLPKGTVHGILQALQHVGFVEQDRAGGEYRLGATLLHLGTSYLDGNELRTRALNRADSLASRTRESVRIGAPHEGRVLVVHHVFRPDDSLQVLEVGALLPAHACALGKVLLAFDLRGAPALDELPLPRCTPRTRTTRADLTADLERVRARGWATDVGELVDGEAGVAAPVRDDRGAVVGAVGLCGAVERVCAPDGTPHAALVSAVRDSARAISRTLGFTGFPSGRW</sequence>
<name>W7JB48_9PSEU</name>
<evidence type="ECO:0000313" key="10">
    <source>
        <dbReference type="Proteomes" id="UP000019277"/>
    </source>
</evidence>
<dbReference type="SMART" id="SM00346">
    <property type="entry name" value="HTH_ICLR"/>
    <property type="match status" value="1"/>
</dbReference>
<dbReference type="GO" id="GO:0003700">
    <property type="term" value="F:DNA-binding transcription factor activity"/>
    <property type="evidence" value="ECO:0007669"/>
    <property type="project" value="TreeGrafter"/>
</dbReference>
<dbReference type="eggNOG" id="COG1414">
    <property type="taxonomic scope" value="Bacteria"/>
</dbReference>
<reference evidence="9 10" key="1">
    <citation type="journal article" date="2014" name="Genome Announc.">
        <title>Draft Genome Sequence of the Antitrypanosomally Active Sponge-Associated Bacterium Actinokineospora sp. Strain EG49.</title>
        <authorList>
            <person name="Harjes J."/>
            <person name="Ryu T."/>
            <person name="Abdelmohsen U.R."/>
            <person name="Moitinho-Silva L."/>
            <person name="Horn H."/>
            <person name="Ravasi T."/>
            <person name="Hentschel U."/>
        </authorList>
    </citation>
    <scope>NUCLEOTIDE SEQUENCE [LARGE SCALE GENOMIC DNA]</scope>
    <source>
        <strain evidence="9 10">EG49</strain>
    </source>
</reference>
<accession>W7JB48</accession>
<evidence type="ECO:0000256" key="5">
    <source>
        <dbReference type="ARBA" id="ARBA00058938"/>
    </source>
</evidence>
<keyword evidence="1" id="KW-0319">Glycerol metabolism</keyword>
<dbReference type="PROSITE" id="PS51077">
    <property type="entry name" value="HTH_ICLR"/>
    <property type="match status" value="1"/>
</dbReference>
<organism evidence="9 10">
    <name type="scientific">Actinokineospora spheciospongiae</name>
    <dbReference type="NCBI Taxonomy" id="909613"/>
    <lineage>
        <taxon>Bacteria</taxon>
        <taxon>Bacillati</taxon>
        <taxon>Actinomycetota</taxon>
        <taxon>Actinomycetes</taxon>
        <taxon>Pseudonocardiales</taxon>
        <taxon>Pseudonocardiaceae</taxon>
        <taxon>Actinokineospora</taxon>
    </lineage>
</organism>
<evidence type="ECO:0000256" key="3">
    <source>
        <dbReference type="ARBA" id="ARBA00023125"/>
    </source>
</evidence>
<dbReference type="STRING" id="909613.UO65_1503"/>
<comment type="function">
    <text evidence="5">May be an activator protein for the gylABX operon.</text>
</comment>
<evidence type="ECO:0000256" key="6">
    <source>
        <dbReference type="ARBA" id="ARBA00070406"/>
    </source>
</evidence>
<dbReference type="InterPro" id="IPR036390">
    <property type="entry name" value="WH_DNA-bd_sf"/>
</dbReference>
<evidence type="ECO:0000313" key="9">
    <source>
        <dbReference type="EMBL" id="EWC63289.1"/>
    </source>
</evidence>
<keyword evidence="2" id="KW-0805">Transcription regulation</keyword>
<dbReference type="InterPro" id="IPR005471">
    <property type="entry name" value="Tscrpt_reg_IclR_N"/>
</dbReference>
<dbReference type="GO" id="GO:0003677">
    <property type="term" value="F:DNA binding"/>
    <property type="evidence" value="ECO:0007669"/>
    <property type="project" value="UniProtKB-KW"/>
</dbReference>
<dbReference type="PROSITE" id="PS51078">
    <property type="entry name" value="ICLR_ED"/>
    <property type="match status" value="1"/>
</dbReference>
<evidence type="ECO:0000256" key="1">
    <source>
        <dbReference type="ARBA" id="ARBA00022798"/>
    </source>
</evidence>
<dbReference type="RefSeq" id="WP_035279924.1">
    <property type="nucleotide sequence ID" value="NZ_AYXG01000051.1"/>
</dbReference>
<gene>
    <name evidence="9" type="ORF">UO65_1503</name>
</gene>
<dbReference type="EMBL" id="AYXG01000051">
    <property type="protein sequence ID" value="EWC63289.1"/>
    <property type="molecule type" value="Genomic_DNA"/>
</dbReference>
<dbReference type="InterPro" id="IPR050707">
    <property type="entry name" value="HTH_MetabolicPath_Reg"/>
</dbReference>
<dbReference type="SUPFAM" id="SSF46785">
    <property type="entry name" value="Winged helix' DNA-binding domain"/>
    <property type="match status" value="1"/>
</dbReference>
<keyword evidence="10" id="KW-1185">Reference proteome</keyword>
<dbReference type="OrthoDB" id="4474604at2"/>
<dbReference type="PATRIC" id="fig|909613.9.peg.1515"/>
<dbReference type="PANTHER" id="PTHR30136">
    <property type="entry name" value="HELIX-TURN-HELIX TRANSCRIPTIONAL REGULATOR, ICLR FAMILY"/>
    <property type="match status" value="1"/>
</dbReference>
<dbReference type="PANTHER" id="PTHR30136:SF24">
    <property type="entry name" value="HTH-TYPE TRANSCRIPTIONAL REPRESSOR ALLR"/>
    <property type="match status" value="1"/>
</dbReference>
<keyword evidence="4" id="KW-0804">Transcription</keyword>
<dbReference type="InterPro" id="IPR029016">
    <property type="entry name" value="GAF-like_dom_sf"/>
</dbReference>
<dbReference type="Pfam" id="PF01614">
    <property type="entry name" value="IclR_C"/>
    <property type="match status" value="1"/>
</dbReference>
<evidence type="ECO:0000259" key="8">
    <source>
        <dbReference type="PROSITE" id="PS51078"/>
    </source>
</evidence>
<dbReference type="Proteomes" id="UP000019277">
    <property type="component" value="Unassembled WGS sequence"/>
</dbReference>
<keyword evidence="3" id="KW-0238">DNA-binding</keyword>
<dbReference type="GO" id="GO:0045892">
    <property type="term" value="P:negative regulation of DNA-templated transcription"/>
    <property type="evidence" value="ECO:0007669"/>
    <property type="project" value="TreeGrafter"/>
</dbReference>
<proteinExistence type="predicted"/>
<evidence type="ECO:0000259" key="7">
    <source>
        <dbReference type="PROSITE" id="PS51077"/>
    </source>
</evidence>
<dbReference type="GO" id="GO:0006071">
    <property type="term" value="P:glycerol metabolic process"/>
    <property type="evidence" value="ECO:0007669"/>
    <property type="project" value="UniProtKB-KW"/>
</dbReference>
<feature type="domain" description="HTH iclR-type" evidence="7">
    <location>
        <begin position="5"/>
        <end position="67"/>
    </location>
</feature>
<evidence type="ECO:0000256" key="4">
    <source>
        <dbReference type="ARBA" id="ARBA00023163"/>
    </source>
</evidence>
<dbReference type="InterPro" id="IPR036388">
    <property type="entry name" value="WH-like_DNA-bd_sf"/>
</dbReference>
<comment type="caution">
    <text evidence="9">The sequence shown here is derived from an EMBL/GenBank/DDBJ whole genome shotgun (WGS) entry which is preliminary data.</text>
</comment>
<dbReference type="SUPFAM" id="SSF55781">
    <property type="entry name" value="GAF domain-like"/>
    <property type="match status" value="1"/>
</dbReference>
<protein>
    <recommendedName>
        <fullName evidence="6">Glycerol operon regulatory protein</fullName>
    </recommendedName>
</protein>
<feature type="domain" description="IclR-ED" evidence="8">
    <location>
        <begin position="68"/>
        <end position="252"/>
    </location>
</feature>
<dbReference type="Gene3D" id="1.10.10.10">
    <property type="entry name" value="Winged helix-like DNA-binding domain superfamily/Winged helix DNA-binding domain"/>
    <property type="match status" value="1"/>
</dbReference>